<accession>A0A2L2DNV1</accession>
<organism evidence="1">
    <name type="scientific">Acanthamoeba polyphaga mimivirus</name>
    <name type="common">APMV</name>
    <dbReference type="NCBI Taxonomy" id="212035"/>
    <lineage>
        <taxon>Viruses</taxon>
        <taxon>Varidnaviria</taxon>
        <taxon>Bamfordvirae</taxon>
        <taxon>Nucleocytoviricota</taxon>
        <taxon>Megaviricetes</taxon>
        <taxon>Imitervirales</taxon>
        <taxon>Mimiviridae</taxon>
        <taxon>Megamimivirinae</taxon>
        <taxon>Mimivirus</taxon>
        <taxon>Mimivirus bradfordmassiliense</taxon>
    </lineage>
</organism>
<protein>
    <submittedName>
        <fullName evidence="1">Uncharacterized protein</fullName>
    </submittedName>
</protein>
<dbReference type="EMBL" id="MG602508">
    <property type="protein sequence ID" value="AVG47843.1"/>
    <property type="molecule type" value="Genomic_DNA"/>
</dbReference>
<proteinExistence type="predicted"/>
<sequence length="397" mass="47512">MNGYQHYDIIDELKNFMDKKSRNVDINKIMYDIIGYPENISGENMHIDIDNRIYCNVIPKNLSTISLESILDNNTNIAKKYVSNNKHNIIFMNYVKDKFRNLVNRCMTDFIFYTVYHFAQNTTFYDDERNYFIYGEYIRNCFFKDNVPCKTMEINISDGELYYDLSTFLKIYFYVQHNYSNIASFRDEGQRVYCGREYYTLYPQTDNKNFMTFLLSRSYIKNILQIFDESDWFILLETVNDIKIDLLVTTNDYNIKINFNVNYLCLRIPSDLIKQKINLDDILVTLTTNAKTLCVDGLFNENYQIFDGGICIIPLKKISIENILYNILNRKFIINDKEEYTMEHKCINIYSKKGKKIWKKRSRHSRIMMENYHFMINNGWSCFNQKCDNIDCVLNNI</sequence>
<dbReference type="Proteomes" id="UP000279644">
    <property type="component" value="Segment"/>
</dbReference>
<name>A0A2L2DNV1_MIMIV</name>
<organismHost>
    <name type="scientific">Acanthamoeba polyphaga</name>
    <name type="common">Amoeba</name>
    <dbReference type="NCBI Taxonomy" id="5757"/>
</organismHost>
<reference evidence="1" key="1">
    <citation type="journal article" date="2017" name="Front. Microbiol.">
        <title>Genome Characterization of the First Mimiviruses of Lineage C Isolated in Brazil.</title>
        <authorList>
            <person name="Assis F.L."/>
            <person name="Franco-Luiz A.P.M."/>
            <person name="Dos Santos R.N."/>
            <person name="Campos F.S."/>
            <person name="Dornas F.P."/>
            <person name="Borato P.V.M."/>
            <person name="Franco A.C."/>
            <person name="Abrahao J.S."/>
            <person name="Colson P."/>
            <person name="Scola B."/>
        </authorList>
    </citation>
    <scope>NUCLEOTIDE SEQUENCE [LARGE SCALE GENOMIC DNA]</scope>
</reference>
<evidence type="ECO:0000313" key="1">
    <source>
        <dbReference type="EMBL" id="AVG47843.1"/>
    </source>
</evidence>